<protein>
    <submittedName>
        <fullName evidence="2">Uncharacterized protein</fullName>
    </submittedName>
</protein>
<dbReference type="HOGENOM" id="CLU_036734_0_0_1"/>
<dbReference type="PANTHER" id="PTHR28058">
    <property type="entry name" value="37S RIBOSOMAL PROTEIN MRP51, MITOCHONDRIAL"/>
    <property type="match status" value="1"/>
</dbReference>
<accession>A0A0D0EA82</accession>
<evidence type="ECO:0000313" key="3">
    <source>
        <dbReference type="Proteomes" id="UP000054538"/>
    </source>
</evidence>
<gene>
    <name evidence="2" type="ORF">PAXRUDRAFT_822037</name>
</gene>
<organism evidence="2 3">
    <name type="scientific">Paxillus rubicundulus Ve08.2h10</name>
    <dbReference type="NCBI Taxonomy" id="930991"/>
    <lineage>
        <taxon>Eukaryota</taxon>
        <taxon>Fungi</taxon>
        <taxon>Dikarya</taxon>
        <taxon>Basidiomycota</taxon>
        <taxon>Agaricomycotina</taxon>
        <taxon>Agaricomycetes</taxon>
        <taxon>Agaricomycetidae</taxon>
        <taxon>Boletales</taxon>
        <taxon>Paxilineae</taxon>
        <taxon>Paxillaceae</taxon>
        <taxon>Paxillus</taxon>
    </lineage>
</organism>
<feature type="compositionally biased region" description="Basic and acidic residues" evidence="1">
    <location>
        <begin position="189"/>
        <end position="211"/>
    </location>
</feature>
<feature type="region of interest" description="Disordered" evidence="1">
    <location>
        <begin position="161"/>
        <end position="216"/>
    </location>
</feature>
<dbReference type="PANTHER" id="PTHR28058:SF1">
    <property type="entry name" value="SMALL RIBOSOMAL SUBUNIT PROTEIN BS1M"/>
    <property type="match status" value="1"/>
</dbReference>
<dbReference type="AlphaFoldDB" id="A0A0D0EA82"/>
<dbReference type="STRING" id="930991.A0A0D0EA82"/>
<dbReference type="Pfam" id="PF11709">
    <property type="entry name" value="Mit_ribos_Mrp51"/>
    <property type="match status" value="1"/>
</dbReference>
<dbReference type="Proteomes" id="UP000054538">
    <property type="component" value="Unassembled WGS sequence"/>
</dbReference>
<proteinExistence type="predicted"/>
<sequence length="388" mass="44512">MSLSAYVPTTAPMRSTFATLLKQSKFSSFDRTIGQVYTTHGGDAHRGNWGFKRPLPLRRRGAYITVKNVDTPQHQTEWSSAEPQALWMKNWDELKITPQLAKETGYVEDGPKELILDSDYVTKSQDPRLWRQAYIPNLDVMTRQEFKEYLEQIRTSRNSFYKNRKTSQPSEASFYQLSNRSPQTAWQDEYARQVSRERRSDPRNKEIEHMPHSSGGLTYSHYSPLQTFVMTKERKGRLVEEHRGKDRNVMHYVASFAGTGGYVQKKNAGVERPMVWEDPNRTGQVMIRPQKAVIERLPNVVGWERQGLKGAKLAMDLKVWDGPSHDRSNPHPLGSREYIAAEPQTAFVPTWPPLGSARKATIQKAVAASHQSTINVLNRIVKNQERLS</sequence>
<reference evidence="2 3" key="1">
    <citation type="submission" date="2014-04" db="EMBL/GenBank/DDBJ databases">
        <authorList>
            <consortium name="DOE Joint Genome Institute"/>
            <person name="Kuo A."/>
            <person name="Kohler A."/>
            <person name="Jargeat P."/>
            <person name="Nagy L.G."/>
            <person name="Floudas D."/>
            <person name="Copeland A."/>
            <person name="Barry K.W."/>
            <person name="Cichocki N."/>
            <person name="Veneault-Fourrey C."/>
            <person name="LaButti K."/>
            <person name="Lindquist E.A."/>
            <person name="Lipzen A."/>
            <person name="Lundell T."/>
            <person name="Morin E."/>
            <person name="Murat C."/>
            <person name="Sun H."/>
            <person name="Tunlid A."/>
            <person name="Henrissat B."/>
            <person name="Grigoriev I.V."/>
            <person name="Hibbett D.S."/>
            <person name="Martin F."/>
            <person name="Nordberg H.P."/>
            <person name="Cantor M.N."/>
            <person name="Hua S.X."/>
        </authorList>
    </citation>
    <scope>NUCLEOTIDE SEQUENCE [LARGE SCALE GENOMIC DNA]</scope>
    <source>
        <strain evidence="2 3">Ve08.2h10</strain>
    </source>
</reference>
<dbReference type="EMBL" id="KN824842">
    <property type="protein sequence ID" value="KIL00090.1"/>
    <property type="molecule type" value="Genomic_DNA"/>
</dbReference>
<dbReference type="InParanoid" id="A0A0D0EA82"/>
<evidence type="ECO:0000313" key="2">
    <source>
        <dbReference type="EMBL" id="KIL00090.1"/>
    </source>
</evidence>
<dbReference type="OrthoDB" id="2735536at2759"/>
<name>A0A0D0EA82_9AGAM</name>
<keyword evidence="3" id="KW-1185">Reference proteome</keyword>
<dbReference type="InterPro" id="IPR016712">
    <property type="entry name" value="Rbsml_bS1m-like"/>
</dbReference>
<reference evidence="3" key="2">
    <citation type="submission" date="2015-01" db="EMBL/GenBank/DDBJ databases">
        <title>Evolutionary Origins and Diversification of the Mycorrhizal Mutualists.</title>
        <authorList>
            <consortium name="DOE Joint Genome Institute"/>
            <consortium name="Mycorrhizal Genomics Consortium"/>
            <person name="Kohler A."/>
            <person name="Kuo A."/>
            <person name="Nagy L.G."/>
            <person name="Floudas D."/>
            <person name="Copeland A."/>
            <person name="Barry K.W."/>
            <person name="Cichocki N."/>
            <person name="Veneault-Fourrey C."/>
            <person name="LaButti K."/>
            <person name="Lindquist E.A."/>
            <person name="Lipzen A."/>
            <person name="Lundell T."/>
            <person name="Morin E."/>
            <person name="Murat C."/>
            <person name="Riley R."/>
            <person name="Ohm R."/>
            <person name="Sun H."/>
            <person name="Tunlid A."/>
            <person name="Henrissat B."/>
            <person name="Grigoriev I.V."/>
            <person name="Hibbett D.S."/>
            <person name="Martin F."/>
        </authorList>
    </citation>
    <scope>NUCLEOTIDE SEQUENCE [LARGE SCALE GENOMIC DNA]</scope>
    <source>
        <strain evidence="3">Ve08.2h10</strain>
    </source>
</reference>
<evidence type="ECO:0000256" key="1">
    <source>
        <dbReference type="SAM" id="MobiDB-lite"/>
    </source>
</evidence>
<feature type="compositionally biased region" description="Polar residues" evidence="1">
    <location>
        <begin position="161"/>
        <end position="186"/>
    </location>
</feature>